<feature type="domain" description="AB hydrolase-1" evidence="1">
    <location>
        <begin position="29"/>
        <end position="133"/>
    </location>
</feature>
<accession>A0ABS2KS86</accession>
<dbReference type="InterPro" id="IPR050228">
    <property type="entry name" value="Carboxylesterase_BioH"/>
</dbReference>
<evidence type="ECO:0000259" key="1">
    <source>
        <dbReference type="Pfam" id="PF00561"/>
    </source>
</evidence>
<dbReference type="Proteomes" id="UP000703038">
    <property type="component" value="Unassembled WGS sequence"/>
</dbReference>
<dbReference type="RefSeq" id="WP_204866911.1">
    <property type="nucleotide sequence ID" value="NZ_JAFBBK010000001.1"/>
</dbReference>
<gene>
    <name evidence="2" type="ORF">JOE42_000869</name>
</gene>
<evidence type="ECO:0000313" key="2">
    <source>
        <dbReference type="EMBL" id="MBM7414136.1"/>
    </source>
</evidence>
<comment type="caution">
    <text evidence="2">The sequence shown here is derived from an EMBL/GenBank/DDBJ whole genome shotgun (WGS) entry which is preliminary data.</text>
</comment>
<proteinExistence type="predicted"/>
<dbReference type="SUPFAM" id="SSF53474">
    <property type="entry name" value="alpha/beta-Hydrolases"/>
    <property type="match status" value="1"/>
</dbReference>
<protein>
    <submittedName>
        <fullName evidence="2">Pimeloyl-ACP methyl ester carboxylesterase</fullName>
    </submittedName>
</protein>
<dbReference type="PANTHER" id="PTHR43194:SF2">
    <property type="entry name" value="PEROXISOMAL MEMBRANE PROTEIN LPX1"/>
    <property type="match status" value="1"/>
</dbReference>
<dbReference type="Pfam" id="PF00561">
    <property type="entry name" value="Abhydrolase_1"/>
    <property type="match status" value="1"/>
</dbReference>
<reference evidence="2 3" key="1">
    <citation type="submission" date="2021-01" db="EMBL/GenBank/DDBJ databases">
        <title>Genomics of switchgrass bacterial isolates.</title>
        <authorList>
            <person name="Shade A."/>
        </authorList>
    </citation>
    <scope>NUCLEOTIDE SEQUENCE [LARGE SCALE GENOMIC DNA]</scope>
    <source>
        <strain evidence="2 3">PvP111</strain>
    </source>
</reference>
<name>A0ABS2KS86_9NOCA</name>
<dbReference type="Gene3D" id="3.40.50.1820">
    <property type="entry name" value="alpha/beta hydrolase"/>
    <property type="match status" value="1"/>
</dbReference>
<dbReference type="PANTHER" id="PTHR43194">
    <property type="entry name" value="HYDROLASE ALPHA/BETA FOLD FAMILY"/>
    <property type="match status" value="1"/>
</dbReference>
<dbReference type="PRINTS" id="PR00111">
    <property type="entry name" value="ABHYDROLASE"/>
</dbReference>
<sequence length="259" mass="27994">MIMTDGAVDAGGVRLHYRDSGGTDVLGSPVVLVHGMGGDGHTWDTFARTLVRRGRRVVVPDLRGHGRSGRAGSYLFGEFGDDLEALLDHLSLTRVDLVGHSLGGHAATLVAQRRPTTVRKLVVEEAPLPIRPGDETPSITTKFPSARELLHATTSVIRHPRAVLAFDRSMTSSALTQFRAPDPLWWDALAHMESDVLLVVGGPTGMVDRARLEAMTALVPRSRVVAVDSGHSVHRDRFADFDAAVGPFLAEHQETPRAL</sequence>
<organism evidence="2 3">
    <name type="scientific">Rhodococcoides corynebacterioides</name>
    <dbReference type="NCBI Taxonomy" id="53972"/>
    <lineage>
        <taxon>Bacteria</taxon>
        <taxon>Bacillati</taxon>
        <taxon>Actinomycetota</taxon>
        <taxon>Actinomycetes</taxon>
        <taxon>Mycobacteriales</taxon>
        <taxon>Nocardiaceae</taxon>
        <taxon>Rhodococcoides</taxon>
    </lineage>
</organism>
<keyword evidence="3" id="KW-1185">Reference proteome</keyword>
<evidence type="ECO:0000313" key="3">
    <source>
        <dbReference type="Proteomes" id="UP000703038"/>
    </source>
</evidence>
<dbReference type="EMBL" id="JAFBBK010000001">
    <property type="protein sequence ID" value="MBM7414136.1"/>
    <property type="molecule type" value="Genomic_DNA"/>
</dbReference>
<dbReference type="InterPro" id="IPR029058">
    <property type="entry name" value="AB_hydrolase_fold"/>
</dbReference>
<dbReference type="InterPro" id="IPR000073">
    <property type="entry name" value="AB_hydrolase_1"/>
</dbReference>